<dbReference type="Gene3D" id="3.90.79.10">
    <property type="entry name" value="Nucleoside Triphosphate Pyrophosphohydrolase"/>
    <property type="match status" value="1"/>
</dbReference>
<dbReference type="SUPFAM" id="SSF55811">
    <property type="entry name" value="Nudix"/>
    <property type="match status" value="1"/>
</dbReference>
<dbReference type="Pfam" id="PF00293">
    <property type="entry name" value="NUDIX"/>
    <property type="match status" value="1"/>
</dbReference>
<evidence type="ECO:0000313" key="2">
    <source>
        <dbReference type="EMBL" id="MBE1456542.1"/>
    </source>
</evidence>
<reference evidence="2 3" key="1">
    <citation type="submission" date="2020-10" db="EMBL/GenBank/DDBJ databases">
        <title>Sequencing the genomes of 1000 actinobacteria strains.</title>
        <authorList>
            <person name="Klenk H.-P."/>
        </authorList>
    </citation>
    <scope>NUCLEOTIDE SEQUENCE [LARGE SCALE GENOMIC DNA]</scope>
    <source>
        <strain evidence="2 3">DSM 45157</strain>
    </source>
</reference>
<dbReference type="InterPro" id="IPR015797">
    <property type="entry name" value="NUDIX_hydrolase-like_dom_sf"/>
</dbReference>
<organism evidence="2 3">
    <name type="scientific">Nocardiopsis terrae</name>
    <dbReference type="NCBI Taxonomy" id="372655"/>
    <lineage>
        <taxon>Bacteria</taxon>
        <taxon>Bacillati</taxon>
        <taxon>Actinomycetota</taxon>
        <taxon>Actinomycetes</taxon>
        <taxon>Streptosporangiales</taxon>
        <taxon>Nocardiopsidaceae</taxon>
        <taxon>Nocardiopsis</taxon>
    </lineage>
</organism>
<feature type="domain" description="Nudix hydrolase" evidence="1">
    <location>
        <begin position="45"/>
        <end position="176"/>
    </location>
</feature>
<accession>A0ABR9HBZ7</accession>
<dbReference type="CDD" id="cd03674">
    <property type="entry name" value="NUDIX_Hydrolase"/>
    <property type="match status" value="1"/>
</dbReference>
<proteinExistence type="predicted"/>
<dbReference type="EMBL" id="JADBDY010000001">
    <property type="protein sequence ID" value="MBE1456542.1"/>
    <property type="molecule type" value="Genomic_DNA"/>
</dbReference>
<keyword evidence="3" id="KW-1185">Reference proteome</keyword>
<evidence type="ECO:0000313" key="3">
    <source>
        <dbReference type="Proteomes" id="UP000598217"/>
    </source>
</evidence>
<name>A0ABR9HBZ7_9ACTN</name>
<dbReference type="PROSITE" id="PS51462">
    <property type="entry name" value="NUDIX"/>
    <property type="match status" value="1"/>
</dbReference>
<comment type="caution">
    <text evidence="2">The sequence shown here is derived from an EMBL/GenBank/DDBJ whole genome shotgun (WGS) entry which is preliminary data.</text>
</comment>
<gene>
    <name evidence="2" type="ORF">H4W79_000756</name>
</gene>
<dbReference type="Proteomes" id="UP000598217">
    <property type="component" value="Unassembled WGS sequence"/>
</dbReference>
<sequence length="190" mass="20194">MTLHADARSVLGGWDAPDDGQEELRRSYVEHLDAHADGMWRTCMPGHLTASAAIISSDGSRVALVLHRIHRMWLQTGGHCEAGDRTLGGAALREAVEESGIAGLTLLPRPVRLDRHSVPCGGGSFHLDVQYAALAPAEALLVRDPDESEGLGWFPVGELPEPTDDSVRDLVGAAAAAVRSRLPRGAAQCP</sequence>
<dbReference type="RefSeq" id="WP_191268404.1">
    <property type="nucleotide sequence ID" value="NZ_BMXJ01000002.1"/>
</dbReference>
<evidence type="ECO:0000259" key="1">
    <source>
        <dbReference type="PROSITE" id="PS51462"/>
    </source>
</evidence>
<protein>
    <submittedName>
        <fullName evidence="2">8-oxo-dGTP pyrophosphatase MutT (NUDIX family)</fullName>
    </submittedName>
</protein>
<dbReference type="InterPro" id="IPR000086">
    <property type="entry name" value="NUDIX_hydrolase_dom"/>
</dbReference>